<dbReference type="GO" id="GO:0006508">
    <property type="term" value="P:proteolysis"/>
    <property type="evidence" value="ECO:0007669"/>
    <property type="project" value="InterPro"/>
</dbReference>
<dbReference type="EMBL" id="CABITT030000003">
    <property type="protein sequence ID" value="VVA96568.1"/>
    <property type="molecule type" value="Genomic_DNA"/>
</dbReference>
<dbReference type="Pfam" id="PF00112">
    <property type="entry name" value="Peptidase_C1"/>
    <property type="match status" value="1"/>
</dbReference>
<keyword evidence="4" id="KW-1185">Reference proteome</keyword>
<dbReference type="InterPro" id="IPR038765">
    <property type="entry name" value="Papain-like_cys_pep_sf"/>
</dbReference>
<feature type="domain" description="Peptidase C1A papain C-terminal" evidence="2">
    <location>
        <begin position="54"/>
        <end position="251"/>
    </location>
</feature>
<protein>
    <recommendedName>
        <fullName evidence="2">Peptidase C1A papain C-terminal domain-containing protein</fullName>
    </recommendedName>
</protein>
<gene>
    <name evidence="3" type="ORF">ANE_LOCUS7013</name>
</gene>
<dbReference type="GO" id="GO:0008234">
    <property type="term" value="F:cysteine-type peptidase activity"/>
    <property type="evidence" value="ECO:0007669"/>
    <property type="project" value="InterPro"/>
</dbReference>
<dbReference type="SUPFAM" id="SSF54001">
    <property type="entry name" value="Cysteine proteinases"/>
    <property type="match status" value="1"/>
</dbReference>
<evidence type="ECO:0000259" key="2">
    <source>
        <dbReference type="Pfam" id="PF00112"/>
    </source>
</evidence>
<feature type="region of interest" description="Disordered" evidence="1">
    <location>
        <begin position="1"/>
        <end position="36"/>
    </location>
</feature>
<sequence>MNQGITGGKASKSNQRSQAKENAKARKVAEASSPSQVTKEPTLEELFSGIIYHWASANGQIVGGVIDQGKREICWAICLARLLQALYNMEHPHDQITFSFDELVGQIKQDKEEKSLGLANLKKAFAHISVKGMLKTPTKGVGMVGDKGKKVQENFHLYEDVDFSNIRERLDRSPVALRLEIKNKLSSNRGEIYYLPKKGIITKNTRLHCILLIGYGMTEQGELYFIGQNSWGELWGRQGYVRIVINHKCDIICRKD</sequence>
<proteinExistence type="predicted"/>
<dbReference type="Proteomes" id="UP000489600">
    <property type="component" value="Unassembled WGS sequence"/>
</dbReference>
<dbReference type="InterPro" id="IPR000668">
    <property type="entry name" value="Peptidase_C1A_C"/>
</dbReference>
<name>A0A565B4H4_9BRAS</name>
<evidence type="ECO:0000256" key="1">
    <source>
        <dbReference type="SAM" id="MobiDB-lite"/>
    </source>
</evidence>
<comment type="caution">
    <text evidence="3">The sequence shown here is derived from an EMBL/GenBank/DDBJ whole genome shotgun (WGS) entry which is preliminary data.</text>
</comment>
<evidence type="ECO:0000313" key="4">
    <source>
        <dbReference type="Proteomes" id="UP000489600"/>
    </source>
</evidence>
<dbReference type="OrthoDB" id="1064180at2759"/>
<organism evidence="3 4">
    <name type="scientific">Arabis nemorensis</name>
    <dbReference type="NCBI Taxonomy" id="586526"/>
    <lineage>
        <taxon>Eukaryota</taxon>
        <taxon>Viridiplantae</taxon>
        <taxon>Streptophyta</taxon>
        <taxon>Embryophyta</taxon>
        <taxon>Tracheophyta</taxon>
        <taxon>Spermatophyta</taxon>
        <taxon>Magnoliopsida</taxon>
        <taxon>eudicotyledons</taxon>
        <taxon>Gunneridae</taxon>
        <taxon>Pentapetalae</taxon>
        <taxon>rosids</taxon>
        <taxon>malvids</taxon>
        <taxon>Brassicales</taxon>
        <taxon>Brassicaceae</taxon>
        <taxon>Arabideae</taxon>
        <taxon>Arabis</taxon>
    </lineage>
</organism>
<reference evidence="3" key="1">
    <citation type="submission" date="2019-07" db="EMBL/GenBank/DDBJ databases">
        <authorList>
            <person name="Dittberner H."/>
        </authorList>
    </citation>
    <scope>NUCLEOTIDE SEQUENCE [LARGE SCALE GENOMIC DNA]</scope>
</reference>
<feature type="compositionally biased region" description="Basic and acidic residues" evidence="1">
    <location>
        <begin position="18"/>
        <end position="29"/>
    </location>
</feature>
<dbReference type="CDD" id="cd02619">
    <property type="entry name" value="Peptidase_C1"/>
    <property type="match status" value="1"/>
</dbReference>
<dbReference type="AlphaFoldDB" id="A0A565B4H4"/>
<evidence type="ECO:0000313" key="3">
    <source>
        <dbReference type="EMBL" id="VVA96568.1"/>
    </source>
</evidence>
<accession>A0A565B4H4</accession>
<dbReference type="Gene3D" id="3.90.70.10">
    <property type="entry name" value="Cysteine proteinases"/>
    <property type="match status" value="1"/>
</dbReference>